<dbReference type="PANTHER" id="PTHR11748">
    <property type="entry name" value="D-LACTATE DEHYDROGENASE"/>
    <property type="match status" value="1"/>
</dbReference>
<dbReference type="SUPFAM" id="SSF55103">
    <property type="entry name" value="FAD-linked oxidases, C-terminal domain"/>
    <property type="match status" value="1"/>
</dbReference>
<dbReference type="OrthoDB" id="9811557at2"/>
<keyword evidence="1" id="KW-0285">Flavoprotein</keyword>
<dbReference type="AlphaFoldDB" id="A0A317MVW0"/>
<dbReference type="Proteomes" id="UP000246569">
    <property type="component" value="Unassembled WGS sequence"/>
</dbReference>
<dbReference type="PROSITE" id="PS51387">
    <property type="entry name" value="FAD_PCMH"/>
    <property type="match status" value="1"/>
</dbReference>
<evidence type="ECO:0000313" key="4">
    <source>
        <dbReference type="EMBL" id="PWV62445.1"/>
    </source>
</evidence>
<dbReference type="NCBIfam" id="NF008439">
    <property type="entry name" value="PRK11282.1"/>
    <property type="match status" value="1"/>
</dbReference>
<dbReference type="EMBL" id="QGTJ01000004">
    <property type="protein sequence ID" value="PWV62445.1"/>
    <property type="molecule type" value="Genomic_DNA"/>
</dbReference>
<dbReference type="GO" id="GO:0003824">
    <property type="term" value="F:catalytic activity"/>
    <property type="evidence" value="ECO:0007669"/>
    <property type="project" value="InterPro"/>
</dbReference>
<dbReference type="InterPro" id="IPR016169">
    <property type="entry name" value="FAD-bd_PCMH_sub2"/>
</dbReference>
<evidence type="ECO:0000313" key="5">
    <source>
        <dbReference type="Proteomes" id="UP000246569"/>
    </source>
</evidence>
<dbReference type="Pfam" id="PF01565">
    <property type="entry name" value="FAD_binding_4"/>
    <property type="match status" value="1"/>
</dbReference>
<dbReference type="GO" id="GO:0071949">
    <property type="term" value="F:FAD binding"/>
    <property type="evidence" value="ECO:0007669"/>
    <property type="project" value="InterPro"/>
</dbReference>
<keyword evidence="2" id="KW-0274">FAD</keyword>
<dbReference type="PANTHER" id="PTHR11748:SF103">
    <property type="entry name" value="GLYCOLATE OXIDASE SUBUNIT GLCE"/>
    <property type="match status" value="1"/>
</dbReference>
<name>A0A317MVW0_9GAMM</name>
<dbReference type="InterPro" id="IPR016164">
    <property type="entry name" value="FAD-linked_Oxase-like_C"/>
</dbReference>
<evidence type="ECO:0000259" key="3">
    <source>
        <dbReference type="PROSITE" id="PS51387"/>
    </source>
</evidence>
<gene>
    <name evidence="4" type="ORF">C7443_104241</name>
</gene>
<dbReference type="RefSeq" id="WP_110018265.1">
    <property type="nucleotide sequence ID" value="NZ_QGTJ01000004.1"/>
</dbReference>
<evidence type="ECO:0000256" key="2">
    <source>
        <dbReference type="ARBA" id="ARBA00022827"/>
    </source>
</evidence>
<dbReference type="SUPFAM" id="SSF56176">
    <property type="entry name" value="FAD-binding/transporter-associated domain-like"/>
    <property type="match status" value="1"/>
</dbReference>
<sequence>MEPTHESPDRDCSGELRERVLAAARARTPLAIRGGGSKAFYGREAVGEPLEMAVHRGIVAFEPTELYLTARAGTPLAEIEAALAAAGQMLGCESPAFGPAATLGGTVACGFSGPRRPYVGALRDFVLGMRLLNGAGELLHFGGQVMKNVAGYDVSRLQTGALGTLGVLLEISLKTLPRPAAERTLVQDVPLAALAIEQMNRWAGQPLPLSASAWDGGRLYLRLSGATAAVAAACDKLGGECLDAASAAAYWMSLREQTHAFFAGAAPLWRLSVAPSTPPLDLPGPMLIEWGGGQRWWRGGGEAARLHALAAAAGGHATLFRGGDRREVFQPLAPALAALHARIKASFDPHALFNPGRLYAGL</sequence>
<dbReference type="InterPro" id="IPR006094">
    <property type="entry name" value="Oxid_FAD_bind_N"/>
</dbReference>
<dbReference type="Gene3D" id="3.30.465.10">
    <property type="match status" value="1"/>
</dbReference>
<dbReference type="InterPro" id="IPR016166">
    <property type="entry name" value="FAD-bd_PCMH"/>
</dbReference>
<accession>A0A317MVW0</accession>
<comment type="caution">
    <text evidence="4">The sequence shown here is derived from an EMBL/GenBank/DDBJ whole genome shotgun (WGS) entry which is preliminary data.</text>
</comment>
<protein>
    <submittedName>
        <fullName evidence="4">Glycolate oxidase FAD binding subunit</fullName>
    </submittedName>
</protein>
<evidence type="ECO:0000256" key="1">
    <source>
        <dbReference type="ARBA" id="ARBA00022630"/>
    </source>
</evidence>
<feature type="domain" description="FAD-binding PCMH-type" evidence="3">
    <location>
        <begin position="4"/>
        <end position="178"/>
    </location>
</feature>
<keyword evidence="5" id="KW-1185">Reference proteome</keyword>
<dbReference type="InterPro" id="IPR036318">
    <property type="entry name" value="FAD-bd_PCMH-like_sf"/>
</dbReference>
<proteinExistence type="predicted"/>
<organism evidence="4 5">
    <name type="scientific">Plasticicumulans acidivorans</name>
    <dbReference type="NCBI Taxonomy" id="886464"/>
    <lineage>
        <taxon>Bacteria</taxon>
        <taxon>Pseudomonadati</taxon>
        <taxon>Pseudomonadota</taxon>
        <taxon>Gammaproteobacteria</taxon>
        <taxon>Candidatus Competibacteraceae</taxon>
        <taxon>Plasticicumulans</taxon>
    </lineage>
</organism>
<reference evidence="4 5" key="1">
    <citation type="submission" date="2018-05" db="EMBL/GenBank/DDBJ databases">
        <title>Genomic Encyclopedia of Type Strains, Phase IV (KMG-IV): sequencing the most valuable type-strain genomes for metagenomic binning, comparative biology and taxonomic classification.</title>
        <authorList>
            <person name="Goeker M."/>
        </authorList>
    </citation>
    <scope>NUCLEOTIDE SEQUENCE [LARGE SCALE GENOMIC DNA]</scope>
    <source>
        <strain evidence="4 5">DSM 23606</strain>
    </source>
</reference>